<evidence type="ECO:0000256" key="3">
    <source>
        <dbReference type="ARBA" id="ARBA00023015"/>
    </source>
</evidence>
<evidence type="ECO:0000313" key="10">
    <source>
        <dbReference type="Proteomes" id="UP000230066"/>
    </source>
</evidence>
<feature type="region of interest" description="Disordered" evidence="7">
    <location>
        <begin position="487"/>
        <end position="527"/>
    </location>
</feature>
<feature type="region of interest" description="Disordered" evidence="7">
    <location>
        <begin position="448"/>
        <end position="469"/>
    </location>
</feature>
<evidence type="ECO:0000256" key="5">
    <source>
        <dbReference type="ARBA" id="ARBA00023163"/>
    </source>
</evidence>
<evidence type="ECO:0000259" key="8">
    <source>
        <dbReference type="PROSITE" id="PS50888"/>
    </source>
</evidence>
<dbReference type="GO" id="GO:0000981">
    <property type="term" value="F:DNA-binding transcription factor activity, RNA polymerase II-specific"/>
    <property type="evidence" value="ECO:0007669"/>
    <property type="project" value="TreeGrafter"/>
</dbReference>
<sequence>MMTHLGEMEEELDEGVVADHLRGHDLNSFRDHGYLQFANFDKTEQSWMNSLSHQRNPAEDSSPQTRSHLSPEPTSDLTSPLPSSGFLVNSVSTDVGCPVPMDSSFTEIVSSFDYTQRLPSLEGSSSAPIGRSVPGLTSQSWHPFATNSVQNHSQASSFHGPGGHLFPVFSGTIGLYGNEFGSNGTANNTNNNVSVNGTTPITIPCILDSHGKQDSQFSQANSYANHVSAAAASATAAAAALSGTNTGTGVVTRMRASLGSPPSAVNSNSSTTELQPIRLDSLGLSGAGVGSATSTTPVPNYPPSAGSSNSQSSTPAHQTFGYGSNGSSVSQLNASQTNLAGGSFYEENTKTVTIKQRSKKESHNRIERKRRDYINSQIVYLSSLLPPELYRDVDGRRNKGSVLRLSVNYIMELREAVSRMNGLKQENALAQQLIPLLLKRIEVLEQNSEMRSSTGSTNSPPTASPRGSGSFESLYQSWLLMTESNQRANNLGNSGSLGAGSARSSTSDRLGQTGGQPGSVGQDSSYFPDLMMQTNATTDAESEVDSGVSGAGLIRVTGSVSAQHRNMVNVKREQSEEEQHQQRRLSDSATSRMRVDSRRVGVGVTCTGRSSFGELSNPERIDEEVSPMDSGVYGSQSNSAAYERYQRILQQARQPSLFGHNE</sequence>
<name>A0A4E0RI08_FASHE</name>
<dbReference type="GO" id="GO:0005634">
    <property type="term" value="C:nucleus"/>
    <property type="evidence" value="ECO:0007669"/>
    <property type="project" value="UniProtKB-SubCell"/>
</dbReference>
<keyword evidence="10" id="KW-1185">Reference proteome</keyword>
<keyword evidence="4" id="KW-0238">DNA-binding</keyword>
<feature type="compositionally biased region" description="Low complexity" evidence="7">
    <location>
        <begin position="487"/>
        <end position="505"/>
    </location>
</feature>
<evidence type="ECO:0000256" key="6">
    <source>
        <dbReference type="ARBA" id="ARBA00023242"/>
    </source>
</evidence>
<keyword evidence="3" id="KW-0805">Transcription regulation</keyword>
<dbReference type="Proteomes" id="UP000230066">
    <property type="component" value="Unassembled WGS sequence"/>
</dbReference>
<feature type="compositionally biased region" description="Polar residues" evidence="7">
    <location>
        <begin position="48"/>
        <end position="68"/>
    </location>
</feature>
<protein>
    <submittedName>
        <fullName evidence="9">Transcription factor EB</fullName>
    </submittedName>
</protein>
<feature type="compositionally biased region" description="Basic and acidic residues" evidence="7">
    <location>
        <begin position="570"/>
        <end position="586"/>
    </location>
</feature>
<feature type="compositionally biased region" description="Polar residues" evidence="7">
    <location>
        <begin position="314"/>
        <end position="328"/>
    </location>
</feature>
<feature type="compositionally biased region" description="Low complexity" evidence="7">
    <location>
        <begin position="70"/>
        <end position="82"/>
    </location>
</feature>
<dbReference type="GO" id="GO:0046983">
    <property type="term" value="F:protein dimerization activity"/>
    <property type="evidence" value="ECO:0007669"/>
    <property type="project" value="InterPro"/>
</dbReference>
<comment type="similarity">
    <text evidence="2">Belongs to the MiT/TFE family.</text>
</comment>
<dbReference type="Pfam" id="PF00010">
    <property type="entry name" value="HLH"/>
    <property type="match status" value="1"/>
</dbReference>
<evidence type="ECO:0000256" key="2">
    <source>
        <dbReference type="ARBA" id="ARBA00008289"/>
    </source>
</evidence>
<comment type="caution">
    <text evidence="9">The sequence shown here is derived from an EMBL/GenBank/DDBJ whole genome shotgun (WGS) entry which is preliminary data.</text>
</comment>
<gene>
    <name evidence="9" type="ORF">D915_002078</name>
</gene>
<feature type="region of interest" description="Disordered" evidence="7">
    <location>
        <begin position="48"/>
        <end position="82"/>
    </location>
</feature>
<dbReference type="InterPro" id="IPR011598">
    <property type="entry name" value="bHLH_dom"/>
</dbReference>
<dbReference type="AlphaFoldDB" id="A0A4E0RI08"/>
<dbReference type="SUPFAM" id="SSF47459">
    <property type="entry name" value="HLH, helix-loop-helix DNA-binding domain"/>
    <property type="match status" value="1"/>
</dbReference>
<feature type="region of interest" description="Disordered" evidence="7">
    <location>
        <begin position="288"/>
        <end position="328"/>
    </location>
</feature>
<feature type="domain" description="BHLH" evidence="8">
    <location>
        <begin position="358"/>
        <end position="413"/>
    </location>
</feature>
<evidence type="ECO:0000256" key="7">
    <source>
        <dbReference type="SAM" id="MobiDB-lite"/>
    </source>
</evidence>
<dbReference type="EMBL" id="JXXN02000567">
    <property type="protein sequence ID" value="THD26975.1"/>
    <property type="molecule type" value="Genomic_DNA"/>
</dbReference>
<dbReference type="PROSITE" id="PS50888">
    <property type="entry name" value="BHLH"/>
    <property type="match status" value="1"/>
</dbReference>
<evidence type="ECO:0000256" key="4">
    <source>
        <dbReference type="ARBA" id="ARBA00023125"/>
    </source>
</evidence>
<dbReference type="PANTHER" id="PTHR45776:SF2">
    <property type="entry name" value="MIP04163P"/>
    <property type="match status" value="1"/>
</dbReference>
<evidence type="ECO:0000256" key="1">
    <source>
        <dbReference type="ARBA" id="ARBA00004123"/>
    </source>
</evidence>
<feature type="compositionally biased region" description="Low complexity" evidence="7">
    <location>
        <begin position="304"/>
        <end position="313"/>
    </location>
</feature>
<dbReference type="InterPro" id="IPR036638">
    <property type="entry name" value="HLH_DNA-bd_sf"/>
</dbReference>
<dbReference type="Gene3D" id="4.10.280.10">
    <property type="entry name" value="Helix-loop-helix DNA-binding domain"/>
    <property type="match status" value="1"/>
</dbReference>
<comment type="subcellular location">
    <subcellularLocation>
        <location evidence="1">Nucleus</location>
    </subcellularLocation>
</comment>
<organism evidence="9 10">
    <name type="scientific">Fasciola hepatica</name>
    <name type="common">Liver fluke</name>
    <dbReference type="NCBI Taxonomy" id="6192"/>
    <lineage>
        <taxon>Eukaryota</taxon>
        <taxon>Metazoa</taxon>
        <taxon>Spiralia</taxon>
        <taxon>Lophotrochozoa</taxon>
        <taxon>Platyhelminthes</taxon>
        <taxon>Trematoda</taxon>
        <taxon>Digenea</taxon>
        <taxon>Plagiorchiida</taxon>
        <taxon>Echinostomata</taxon>
        <taxon>Echinostomatoidea</taxon>
        <taxon>Fasciolidae</taxon>
        <taxon>Fasciola</taxon>
    </lineage>
</organism>
<keyword evidence="5" id="KW-0804">Transcription</keyword>
<keyword evidence="6" id="KW-0539">Nucleus</keyword>
<reference evidence="9" key="1">
    <citation type="submission" date="2019-03" db="EMBL/GenBank/DDBJ databases">
        <title>Improved annotation for the trematode Fasciola hepatica.</title>
        <authorList>
            <person name="Choi Y.-J."/>
            <person name="Martin J."/>
            <person name="Mitreva M."/>
        </authorList>
    </citation>
    <scope>NUCLEOTIDE SEQUENCE [LARGE SCALE GENOMIC DNA]</scope>
</reference>
<accession>A0A4E0RI08</accession>
<proteinExistence type="inferred from homology"/>
<dbReference type="PANTHER" id="PTHR45776">
    <property type="entry name" value="MIP04163P"/>
    <property type="match status" value="1"/>
</dbReference>
<dbReference type="GO" id="GO:0000978">
    <property type="term" value="F:RNA polymerase II cis-regulatory region sequence-specific DNA binding"/>
    <property type="evidence" value="ECO:0007669"/>
    <property type="project" value="TreeGrafter"/>
</dbReference>
<dbReference type="SMART" id="SM00353">
    <property type="entry name" value="HLH"/>
    <property type="match status" value="1"/>
</dbReference>
<evidence type="ECO:0000313" key="9">
    <source>
        <dbReference type="EMBL" id="THD26975.1"/>
    </source>
</evidence>
<feature type="region of interest" description="Disordered" evidence="7">
    <location>
        <begin position="570"/>
        <end position="597"/>
    </location>
</feature>